<proteinExistence type="predicted"/>
<sequence length="110" mass="11011">MPTPGSPTTATPRPARNAATTVSRGPRQAADRAGEGSSGSAGATRNTSPLGTGRGRAPRERACIRAAVWPAAIWASASSRVSACRDHVVRLTLPSSLPVAGSATGTAAHV</sequence>
<gene>
    <name evidence="2" type="ORF">GCM10023320_30250</name>
</gene>
<evidence type="ECO:0000256" key="1">
    <source>
        <dbReference type="SAM" id="MobiDB-lite"/>
    </source>
</evidence>
<dbReference type="RefSeq" id="WP_345605687.1">
    <property type="nucleotide sequence ID" value="NZ_BAABJO010000010.1"/>
</dbReference>
<comment type="caution">
    <text evidence="2">The sequence shown here is derived from an EMBL/GenBank/DDBJ whole genome shotgun (WGS) entry which is preliminary data.</text>
</comment>
<evidence type="ECO:0000313" key="3">
    <source>
        <dbReference type="Proteomes" id="UP001500804"/>
    </source>
</evidence>
<feature type="compositionally biased region" description="Low complexity" evidence="1">
    <location>
        <begin position="1"/>
        <end position="21"/>
    </location>
</feature>
<evidence type="ECO:0000313" key="2">
    <source>
        <dbReference type="EMBL" id="GAA5121451.1"/>
    </source>
</evidence>
<reference evidence="3" key="1">
    <citation type="journal article" date="2019" name="Int. J. Syst. Evol. Microbiol.">
        <title>The Global Catalogue of Microorganisms (GCM) 10K type strain sequencing project: providing services to taxonomists for standard genome sequencing and annotation.</title>
        <authorList>
            <consortium name="The Broad Institute Genomics Platform"/>
            <consortium name="The Broad Institute Genome Sequencing Center for Infectious Disease"/>
            <person name="Wu L."/>
            <person name="Ma J."/>
        </authorList>
    </citation>
    <scope>NUCLEOTIDE SEQUENCE [LARGE SCALE GENOMIC DNA]</scope>
    <source>
        <strain evidence="3">JCM 18302</strain>
    </source>
</reference>
<dbReference type="Proteomes" id="UP001500804">
    <property type="component" value="Unassembled WGS sequence"/>
</dbReference>
<name>A0ABP9NPT0_9PSEU</name>
<accession>A0ABP9NPT0</accession>
<protein>
    <submittedName>
        <fullName evidence="2">Uncharacterized protein</fullName>
    </submittedName>
</protein>
<feature type="region of interest" description="Disordered" evidence="1">
    <location>
        <begin position="1"/>
        <end position="59"/>
    </location>
</feature>
<dbReference type="EMBL" id="BAABJO010000010">
    <property type="protein sequence ID" value="GAA5121451.1"/>
    <property type="molecule type" value="Genomic_DNA"/>
</dbReference>
<keyword evidence="3" id="KW-1185">Reference proteome</keyword>
<organism evidence="2 3">
    <name type="scientific">Pseudonocardia adelaidensis</name>
    <dbReference type="NCBI Taxonomy" id="648754"/>
    <lineage>
        <taxon>Bacteria</taxon>
        <taxon>Bacillati</taxon>
        <taxon>Actinomycetota</taxon>
        <taxon>Actinomycetes</taxon>
        <taxon>Pseudonocardiales</taxon>
        <taxon>Pseudonocardiaceae</taxon>
        <taxon>Pseudonocardia</taxon>
    </lineage>
</organism>